<feature type="transmembrane region" description="Helical" evidence="1">
    <location>
        <begin position="31"/>
        <end position="53"/>
    </location>
</feature>
<organism evidence="2 3">
    <name type="scientific">Paramesorhizobium deserti</name>
    <dbReference type="NCBI Taxonomy" id="1494590"/>
    <lineage>
        <taxon>Bacteria</taxon>
        <taxon>Pseudomonadati</taxon>
        <taxon>Pseudomonadota</taxon>
        <taxon>Alphaproteobacteria</taxon>
        <taxon>Hyphomicrobiales</taxon>
        <taxon>Phyllobacteriaceae</taxon>
        <taxon>Paramesorhizobium</taxon>
    </lineage>
</organism>
<keyword evidence="1" id="KW-0472">Membrane</keyword>
<dbReference type="EMBL" id="LNTU01000023">
    <property type="protein sequence ID" value="KXF76837.1"/>
    <property type="molecule type" value="Genomic_DNA"/>
</dbReference>
<gene>
    <name evidence="2" type="ORF">ATN84_12545</name>
</gene>
<evidence type="ECO:0000313" key="2">
    <source>
        <dbReference type="EMBL" id="KXF76837.1"/>
    </source>
</evidence>
<evidence type="ECO:0000256" key="1">
    <source>
        <dbReference type="SAM" id="Phobius"/>
    </source>
</evidence>
<keyword evidence="3" id="KW-1185">Reference proteome</keyword>
<dbReference type="AlphaFoldDB" id="A0A135HUG8"/>
<keyword evidence="1" id="KW-1133">Transmembrane helix</keyword>
<proteinExistence type="predicted"/>
<keyword evidence="1" id="KW-0812">Transmembrane</keyword>
<protein>
    <submittedName>
        <fullName evidence="2">Uncharacterized protein</fullName>
    </submittedName>
</protein>
<evidence type="ECO:0000313" key="3">
    <source>
        <dbReference type="Proteomes" id="UP000070107"/>
    </source>
</evidence>
<accession>A0A135HUG8</accession>
<sequence length="72" mass="7914">MNYWRDTLFAALQTAYNGGMKTVHDHSLRKYTLAALAALLAAGFSGLAFAGWLNHGEGIFQSMIQTGLSWCF</sequence>
<dbReference type="Proteomes" id="UP000070107">
    <property type="component" value="Unassembled WGS sequence"/>
</dbReference>
<reference evidence="2 3" key="1">
    <citation type="submission" date="2015-11" db="EMBL/GenBank/DDBJ databases">
        <title>Draft genome sequence of Paramesorhizobium deserti A-3-E, a strain highly resistant to diverse beta-lactam antibiotics.</title>
        <authorList>
            <person name="Lv R."/>
            <person name="Yang X."/>
            <person name="Fang N."/>
            <person name="Guo J."/>
            <person name="Luo X."/>
            <person name="Peng F."/>
            <person name="Yang R."/>
            <person name="Cui Y."/>
            <person name="Fang C."/>
            <person name="Song Y."/>
        </authorList>
    </citation>
    <scope>NUCLEOTIDE SEQUENCE [LARGE SCALE GENOMIC DNA]</scope>
    <source>
        <strain evidence="2 3">A-3-E</strain>
    </source>
</reference>
<name>A0A135HUG8_9HYPH</name>
<comment type="caution">
    <text evidence="2">The sequence shown here is derived from an EMBL/GenBank/DDBJ whole genome shotgun (WGS) entry which is preliminary data.</text>
</comment>
<dbReference type="STRING" id="1494590.ATN84_12545"/>